<dbReference type="InterPro" id="IPR001007">
    <property type="entry name" value="VWF_dom"/>
</dbReference>
<dbReference type="GO" id="GO:0031012">
    <property type="term" value="C:extracellular matrix"/>
    <property type="evidence" value="ECO:0007669"/>
    <property type="project" value="TreeGrafter"/>
</dbReference>
<evidence type="ECO:0000256" key="7">
    <source>
        <dbReference type="ARBA" id="ARBA00023180"/>
    </source>
</evidence>
<feature type="domain" description="VWFD" evidence="12">
    <location>
        <begin position="1"/>
        <end position="146"/>
    </location>
</feature>
<dbReference type="Pfam" id="PF00094">
    <property type="entry name" value="VWD"/>
    <property type="match status" value="3"/>
</dbReference>
<dbReference type="Pfam" id="PF23244">
    <property type="entry name" value="VWF"/>
    <property type="match status" value="1"/>
</dbReference>
<evidence type="ECO:0000256" key="1">
    <source>
        <dbReference type="ARBA" id="ARBA00004613"/>
    </source>
</evidence>
<keyword evidence="2" id="KW-0964">Secreted</keyword>
<feature type="disulfide bond" evidence="8">
    <location>
        <begin position="3020"/>
        <end position="3074"/>
    </location>
</feature>
<dbReference type="InterPro" id="IPR014853">
    <property type="entry name" value="VWF/SSPO/ZAN-like_Cys-rich_dom"/>
</dbReference>
<keyword evidence="4" id="KW-0677">Repeat</keyword>
<dbReference type="PANTHER" id="PTHR11339:SF371">
    <property type="entry name" value="MUCIN-2"/>
    <property type="match status" value="1"/>
</dbReference>
<dbReference type="SMART" id="SM00214">
    <property type="entry name" value="VWC"/>
    <property type="match status" value="3"/>
</dbReference>
<dbReference type="CDD" id="cd19941">
    <property type="entry name" value="TIL"/>
    <property type="match status" value="3"/>
</dbReference>
<evidence type="ECO:0000313" key="14">
    <source>
        <dbReference type="Proteomes" id="UP000298787"/>
    </source>
</evidence>
<dbReference type="Pfam" id="PF01826">
    <property type="entry name" value="TIL"/>
    <property type="match status" value="1"/>
</dbReference>
<dbReference type="InterPro" id="IPR006207">
    <property type="entry name" value="Cys_knot_C"/>
</dbReference>
<dbReference type="InterPro" id="IPR036084">
    <property type="entry name" value="Ser_inhib-like_sf"/>
</dbReference>
<evidence type="ECO:0000259" key="10">
    <source>
        <dbReference type="PROSITE" id="PS01225"/>
    </source>
</evidence>
<feature type="domain" description="VWFD" evidence="12">
    <location>
        <begin position="2409"/>
        <end position="2592"/>
    </location>
</feature>
<evidence type="ECO:0000259" key="11">
    <source>
        <dbReference type="PROSITE" id="PS50184"/>
    </source>
</evidence>
<evidence type="ECO:0000256" key="6">
    <source>
        <dbReference type="ARBA" id="ARBA00023157"/>
    </source>
</evidence>
<evidence type="ECO:0000313" key="13">
    <source>
        <dbReference type="EMBL" id="TKS73545.1"/>
    </source>
</evidence>
<keyword evidence="5" id="KW-0186">Copper</keyword>
<dbReference type="Proteomes" id="UP000298787">
    <property type="component" value="Chromosome 7"/>
</dbReference>
<dbReference type="PROSITE" id="PS50184">
    <property type="entry name" value="VWFC_2"/>
    <property type="match status" value="2"/>
</dbReference>
<dbReference type="FunFam" id="2.10.25.10:FF:000674">
    <property type="entry name" value="Mucin-2"/>
    <property type="match status" value="1"/>
</dbReference>
<dbReference type="InterPro" id="IPR050780">
    <property type="entry name" value="Mucin_vWF_Thrombospondin_sf"/>
</dbReference>
<dbReference type="PROSITE" id="PS01225">
    <property type="entry name" value="CTCK_2"/>
    <property type="match status" value="1"/>
</dbReference>
<sequence>MPSSPKFTILAQLAPCRDQEFDTCLKTLKIVLNNDRNNVLMFTSDGTIKQNMQTVTLPYQTGDINIFHASSFHIMLQTSFGLQIQIQHVPLMQVYVRMDQSYKAKTRGLCGNYNMVLSDDMKTPQGIVEGTAATFCNSWKANGLCEDREERLNDPCALSVENERYAKHWCALLLSPSSTFAQCHSAVDPEMYHKRCMYASCTCEKSDACLCAVFSSYARACASKRVILTGWRDNVCDKHAKTCPKSQIFSYEHQRCQMTCKSLGSNQQSCSSDFLPVDGCSCPEGFYLNEKDICVPMAKCPCYHNDVYIKPGKSINIKDEHCVCINGKLHCRSWKTHSLISTPCRSPKVYFNCSNAGIGELGLQCAPTCSNLDSDDCDSTECESGCLCPSGLLDDGKGSCVKQHDCPCKHNKQLYANGAKIPNQCNTCTCKSGKWECTKNKCPGTCTIYGSGHYNTFDERTYGFPGKCAYIAVKNKCGNKTVEDNFGVITENVPCGTTGTTCSKIVRIQLGRMEIKLSKGKYEEEDLGQGTQIEYKIRRVGLYLVIESAIGLAVMWDRKTAVRILLEPQHSGEVCGLCGDFDGDGLNDFTTKGQLTVSNPIEFANSWKVSSSCPDVEMNDDPCIVNPQRHPWAKMMCSIITGETFKECHSKVDASPFYENCVKDSCACDTGGDCECFCTAVAAYAQACSEAGVCVAWRTPDICPVFCDYYNSPDDCKWHYHACHKPCYKTCLHPQENCSNPLPNLEGCFPKCPEDKPIFDEETQMCVEECITTTTPEPQTTTTQSTPSTPETTTTPTVGTTTTRSTTPPTVPTTTVPTTTTQSTPSTPETTTTPTVGTTTTRSTTPPTVPTTTAPTTTTQSTPSTPETTTTPTVGTTTTRSTTPPTVPTTTAPTTTPELTTPTTEHTTVTGAPSTTTTSTITSTVPSTTTEASTTTKPSTTATISSATTPCIITCEWSEWYNEDNPLKDHSDWETYENITNSGKEICKNPQEIDCRSTSNPDIAFDDFISETGQVATCNLSYGLICRKEDQKLRPFKCMDYEIRVCCEIEICTTTEPITTTESTPSTVTTTTTTKSTTPATVPTTTAPTTTVPTSTAPTTTTQSTPSTPETTTTPTVGTTTTRSTTPPTVPTTTAPTTTTQSTPSTPETTTTPTVGTTTTRSTTPPTVPTTTVPTTTTQSTPSTVTTTTTTKSTTPATVPTTTAPTTTTQSTPSTPETTTTPKVGPTTTRSTTPATVPTSTAPTTTTQSTPSTPETTTTPTVGTTTTRSTTPPTVPTTTVPTTTTQSTPSTPETTTTPTVGTTTTRSTTPPTVPTTTAPTTTTQSTPSTPETTTTPTVGTTTTRSTTPPTVPTTTAPTTTPELTTPTTEHTTVTGAPSTTTTSTITSTVPSTTTEASTTTKPSTTATISSATTPCIITCEWSEWYNEDNPLKDHSDWETYENITNSGKEICKNPQEIDCRSTSNPDIAFDDFISETGQVATCNLSYGLICRKEDQKLRPFKCMDYEIRVCCEIEICTTTEPITTTESTPSTVTTTTTTKSTTPATVPTTTAPTTTVPTSTAPTTTTQSTPSTPETTTTPTVGTTTTRSTTPPTVPTTTAPTTTTQSTPSTPETTTTPTVGTTTTRSTTPPTVPTTTVPTTTTQSTPSTVTTTTTTKSTTPATVPTTTAPTTTTQSTPSTPETTTTPKVGPTTTRSTTPATVPTSTAPTTTTQSTPSTPETTTTPTVGTTTTRSTTPPTVPTTTAPTTTTQSTPSTPETTTTPTVGTTTTRSTTPPTVPTTTAPTTTTQSTPSTPETTTTPTVGTTTTRSTTPPTVPTTTAPTTTTQSTPSTPETTTTPTVGTTTTRSTTPPTVPTTTVPTTTTQSTPSTVTTTTTTKSTTPATVPTTTAPTTTTQSTPSTPETTTTPKVGPTTTRSTTPATVPTTTAPTTTTQSTPSTPETTTTPTVGTTTTRSTTPPTVPTTTEPTTTTESTPSTVTTTTTTRSTTPATVPTSTAPTTTTQSTPSTPETTTTPTVGTTTTRSTTPPTVPTTTAPTTTTQSTPSTPQTTTTPTVGTTTTRSTTPPTVPTTTEPTTTTESTPSTVTTTTTTKSTTSATVPTSTAPTTTTQSTPSTPETTTTPTVGTTTTRSTTPPTVPTTTAPTTTTQSTPSTPQTTTTPTVGTTTTRSTTPPTVPTTTEPTTTTESTPSTVTTTTTTKSTTPATVPTTTAPTTTTQSTPSTPETTTTPTVGTTTTRSTTPPTVPTTTAPTTTTQSTPSTPETTTTPTVGTTTTRSTTPPTVPTTTVPTTTTQSTPSTPETTTTPEVITGPTSTTTTTTLATAPNVPDTTPTPTTPTTLIPPPICPEWNVTQNETFFICNCTLARCIENNTIEIITYDCPPLVSIPCANGKDPVLLYDELSCCQYYVCDCVCEGWGDPHYITFDGLYYSYQGNCSYVLMEEILPKHDLKIYIDNVFCDPTEDVSCPRSIIISYSSQVIKLINHNLIGAADLEAYKGEQRLKLPYSQQGVKVLTTGLNLILEIPDFRVVITFGITGFSVTLPYQYFGKNTQGHCGTCNNNQADDCMLPGGQLVKDCAVMADHWPAKHIEQPDCPIPSIPPTDRPGPTPSLTPCKPDSMCDLLTSSVFAECHAFVSPDRFYQGCVFDSCHVSNQVVECTSLQTYAAACAQAGVCLHWRNHTTLCASNCPSNKIYKPCGPVEQPTCEDNPNEVTMNYTSEGCFCPDGMKLFNKDSGICVEKCGCLDPEGIPREFNERFEYKCQDCICEESTKTVKCKPKVCPAPPTVDCTDPGFVLVNKTNPSDPCCPTFDCQCHINTCPATDMNCPVGYIPTVSVPAGKCCPERTCVPKRVCVHKDVEYQPGSLVPAATCQDCICTNEVDPKSNLFKITCEFKQCQEKCDTGYDYVETDSDECCGKCVQTHCVLNINGTTKLLTEGETWTSPEDKCQRYSCDKSGETLTTTSSYTLCPPFQQSNCQPDTIQTAANGCCKICMEKERACKLVPKKTRIRISTCQSQEEVDMPYCEGSCNTFTKYSEAAAAMQQSCSCCKQMRFSNRTVDLKCLNRDVIPHTYMHVEECGCHHTDCTKSAGQHVRKRRSFTLL</sequence>
<evidence type="ECO:0000256" key="5">
    <source>
        <dbReference type="ARBA" id="ARBA00023008"/>
    </source>
</evidence>
<dbReference type="GO" id="GO:0005615">
    <property type="term" value="C:extracellular space"/>
    <property type="evidence" value="ECO:0007669"/>
    <property type="project" value="TreeGrafter"/>
</dbReference>
<keyword evidence="3" id="KW-0732">Signal</keyword>
<keyword evidence="6 8" id="KW-1015">Disulfide bond</keyword>
<feature type="domain" description="VWFC" evidence="11">
    <location>
        <begin position="2740"/>
        <end position="2809"/>
    </location>
</feature>
<reference evidence="13 14" key="1">
    <citation type="submission" date="2019-01" db="EMBL/GenBank/DDBJ databases">
        <title>Genome Assembly of Collichthys lucidus.</title>
        <authorList>
            <person name="Cai M."/>
            <person name="Xiao S."/>
        </authorList>
    </citation>
    <scope>NUCLEOTIDE SEQUENCE [LARGE SCALE GENOMIC DNA]</scope>
    <source>
        <strain evidence="13">JT15FE1705JMU</strain>
        <tissue evidence="13">Muscle</tissue>
    </source>
</reference>
<dbReference type="InterPro" id="IPR002919">
    <property type="entry name" value="TIL_dom"/>
</dbReference>
<dbReference type="InterPro" id="IPR058753">
    <property type="entry name" value="TIL_OTOGL_Mucin"/>
</dbReference>
<dbReference type="STRING" id="240159.A0A4U5UJ46"/>
<name>A0A4U5UJ46_COLLU</name>
<dbReference type="Pfam" id="PF08742">
    <property type="entry name" value="C8"/>
    <property type="match status" value="3"/>
</dbReference>
<evidence type="ECO:0000256" key="3">
    <source>
        <dbReference type="ARBA" id="ARBA00022729"/>
    </source>
</evidence>
<dbReference type="PROSITE" id="PS51233">
    <property type="entry name" value="VWFD"/>
    <property type="match status" value="3"/>
</dbReference>
<feature type="disulfide bond" evidence="8">
    <location>
        <begin position="3024"/>
        <end position="3076"/>
    </location>
</feature>
<feature type="disulfide bond" evidence="8">
    <location>
        <begin position="3009"/>
        <end position="3058"/>
    </location>
</feature>
<dbReference type="SMART" id="SM00216">
    <property type="entry name" value="VWD"/>
    <property type="match status" value="3"/>
</dbReference>
<dbReference type="PANTHER" id="PTHR11339">
    <property type="entry name" value="EXTRACELLULAR MATRIX GLYCOPROTEIN RELATED"/>
    <property type="match status" value="1"/>
</dbReference>
<dbReference type="Pfam" id="PF13330">
    <property type="entry name" value="Mucin2_WxxW"/>
    <property type="match status" value="2"/>
</dbReference>
<protein>
    <submittedName>
        <fullName evidence="13">Mucin-2</fullName>
    </submittedName>
</protein>
<feature type="domain" description="VWFD" evidence="12">
    <location>
        <begin position="444"/>
        <end position="614"/>
    </location>
</feature>
<comment type="subcellular location">
    <subcellularLocation>
        <location evidence="1">Secreted</location>
    </subcellularLocation>
</comment>
<dbReference type="SMART" id="SM00832">
    <property type="entry name" value="C8"/>
    <property type="match status" value="3"/>
</dbReference>
<evidence type="ECO:0000256" key="8">
    <source>
        <dbReference type="PROSITE-ProRule" id="PRU00039"/>
    </source>
</evidence>
<dbReference type="SUPFAM" id="SSF57567">
    <property type="entry name" value="Serine protease inhibitors"/>
    <property type="match status" value="3"/>
</dbReference>
<feature type="domain" description="CTCK" evidence="10">
    <location>
        <begin position="2995"/>
        <end position="3082"/>
    </location>
</feature>
<proteinExistence type="predicted"/>
<feature type="compositionally biased region" description="Low complexity" evidence="9">
    <location>
        <begin position="1523"/>
        <end position="2337"/>
    </location>
</feature>
<evidence type="ECO:0000256" key="2">
    <source>
        <dbReference type="ARBA" id="ARBA00022525"/>
    </source>
</evidence>
<dbReference type="InterPro" id="IPR001846">
    <property type="entry name" value="VWF_type-D"/>
</dbReference>
<organism evidence="13 14">
    <name type="scientific">Collichthys lucidus</name>
    <name type="common">Big head croaker</name>
    <name type="synonym">Sciaena lucida</name>
    <dbReference type="NCBI Taxonomy" id="240159"/>
    <lineage>
        <taxon>Eukaryota</taxon>
        <taxon>Metazoa</taxon>
        <taxon>Chordata</taxon>
        <taxon>Craniata</taxon>
        <taxon>Vertebrata</taxon>
        <taxon>Euteleostomi</taxon>
        <taxon>Actinopterygii</taxon>
        <taxon>Neopterygii</taxon>
        <taxon>Teleostei</taxon>
        <taxon>Neoteleostei</taxon>
        <taxon>Acanthomorphata</taxon>
        <taxon>Eupercaria</taxon>
        <taxon>Sciaenidae</taxon>
        <taxon>Collichthys</taxon>
    </lineage>
</organism>
<feature type="region of interest" description="Disordered" evidence="9">
    <location>
        <begin position="1523"/>
        <end position="2338"/>
    </location>
</feature>
<dbReference type="SMART" id="SM00041">
    <property type="entry name" value="CT"/>
    <property type="match status" value="1"/>
</dbReference>
<evidence type="ECO:0000256" key="9">
    <source>
        <dbReference type="SAM" id="MobiDB-lite"/>
    </source>
</evidence>
<feature type="domain" description="VWFC" evidence="11">
    <location>
        <begin position="2847"/>
        <end position="2915"/>
    </location>
</feature>
<keyword evidence="7" id="KW-0325">Glycoprotein</keyword>
<dbReference type="EMBL" id="CM014084">
    <property type="protein sequence ID" value="TKS73545.1"/>
    <property type="molecule type" value="Genomic_DNA"/>
</dbReference>
<feature type="region of interest" description="Disordered" evidence="9">
    <location>
        <begin position="775"/>
        <end position="942"/>
    </location>
</feature>
<comment type="caution">
    <text evidence="8">Lacks conserved residue(s) required for the propagation of feature annotation.</text>
</comment>
<evidence type="ECO:0000256" key="4">
    <source>
        <dbReference type="ARBA" id="ARBA00022737"/>
    </source>
</evidence>
<accession>A0A4U5UJ46</accession>
<gene>
    <name evidence="13" type="ORF">D9C73_007624</name>
</gene>
<dbReference type="InterPro" id="IPR025155">
    <property type="entry name" value="WxxW_domain"/>
</dbReference>
<dbReference type="Pfam" id="PF25962">
    <property type="entry name" value="TIL_OTOGL_Mucin"/>
    <property type="match status" value="1"/>
</dbReference>
<feature type="region of interest" description="Disordered" evidence="9">
    <location>
        <begin position="1059"/>
        <end position="1405"/>
    </location>
</feature>
<dbReference type="Gene3D" id="2.10.25.10">
    <property type="entry name" value="Laminin"/>
    <property type="match status" value="3"/>
</dbReference>
<keyword evidence="14" id="KW-1185">Reference proteome</keyword>
<evidence type="ECO:0000259" key="12">
    <source>
        <dbReference type="PROSITE" id="PS51233"/>
    </source>
</evidence>